<dbReference type="OrthoDB" id="534348at2759"/>
<gene>
    <name evidence="8" type="primary">LOC113794480</name>
</gene>
<dbReference type="RefSeq" id="XP_027200399.1">
    <property type="nucleotide sequence ID" value="XM_027344598.1"/>
</dbReference>
<dbReference type="InterPro" id="IPR022649">
    <property type="entry name" value="Pr_cel_nuc_antig_C"/>
</dbReference>
<dbReference type="SUPFAM" id="SSF55979">
    <property type="entry name" value="DNA clamp"/>
    <property type="match status" value="2"/>
</dbReference>
<dbReference type="InterPro" id="IPR046938">
    <property type="entry name" value="DNA_clamp_sf"/>
</dbReference>
<dbReference type="PRINTS" id="PR00339">
    <property type="entry name" value="PCNACYCLIN"/>
</dbReference>
<dbReference type="NCBIfam" id="TIGR00590">
    <property type="entry name" value="pcna"/>
    <property type="match status" value="1"/>
</dbReference>
<dbReference type="GO" id="GO:0030337">
    <property type="term" value="F:DNA polymerase processivity factor activity"/>
    <property type="evidence" value="ECO:0007669"/>
    <property type="project" value="InterPro"/>
</dbReference>
<dbReference type="GO" id="GO:0006298">
    <property type="term" value="P:mismatch repair"/>
    <property type="evidence" value="ECO:0007669"/>
    <property type="project" value="TreeGrafter"/>
</dbReference>
<dbReference type="AlphaFoldDB" id="A0A6P6Y794"/>
<name>A0A6P6Y794_DERPT</name>
<comment type="subcellular location">
    <subcellularLocation>
        <location evidence="3">Nucleus</location>
    </subcellularLocation>
</comment>
<evidence type="ECO:0000259" key="6">
    <source>
        <dbReference type="Pfam" id="PF02747"/>
    </source>
</evidence>
<dbReference type="Proteomes" id="UP000515146">
    <property type="component" value="Unplaced"/>
</dbReference>
<feature type="domain" description="Proliferating cell nuclear antigen PCNA C-terminal" evidence="6">
    <location>
        <begin position="129"/>
        <end position="203"/>
    </location>
</feature>
<sequence length="212" mass="23417">MIEGRMQQGILLRKLFDSIKEMLNDINLECSDSGIGVQAMDASHVALISVSLLQGAFDYYTCSNRYSLGLNMTQVSKVMKLCCQNDAVILRHDPAKESERISFVFESPGERKISDFNLRLMNFDADNLGIPPTEYDATVNLSSKAFVKVISDLSQFSDTISIEINSKGVRFCSDGDFGSGHILFRAQQPNAAKSDDDAIVESKIPEVATEID</sequence>
<feature type="domain" description="Proliferating cell nuclear antigen PCNA N-terminal" evidence="5">
    <location>
        <begin position="1"/>
        <end position="126"/>
    </location>
</feature>
<evidence type="ECO:0000256" key="4">
    <source>
        <dbReference type="RuleBase" id="RU003671"/>
    </source>
</evidence>
<evidence type="ECO:0000313" key="7">
    <source>
        <dbReference type="Proteomes" id="UP000515146"/>
    </source>
</evidence>
<dbReference type="Pfam" id="PF02747">
    <property type="entry name" value="PCNA_C"/>
    <property type="match status" value="1"/>
</dbReference>
<comment type="similarity">
    <text evidence="1 4">Belongs to the PCNA family.</text>
</comment>
<dbReference type="InterPro" id="IPR022659">
    <property type="entry name" value="Pr_cel_nuc_antig_CS"/>
</dbReference>
<dbReference type="GO" id="GO:0006272">
    <property type="term" value="P:leading strand elongation"/>
    <property type="evidence" value="ECO:0007669"/>
    <property type="project" value="TreeGrafter"/>
</dbReference>
<evidence type="ECO:0000256" key="2">
    <source>
        <dbReference type="ARBA" id="ARBA00023125"/>
    </source>
</evidence>
<protein>
    <recommendedName>
        <fullName evidence="3">DNA sliding clamp PCNA</fullName>
    </recommendedName>
</protein>
<keyword evidence="2 4" id="KW-0238">DNA-binding</keyword>
<dbReference type="InterPro" id="IPR000730">
    <property type="entry name" value="Pr_cel_nuc_antig"/>
</dbReference>
<keyword evidence="7" id="KW-1185">Reference proteome</keyword>
<dbReference type="GO" id="GO:0006275">
    <property type="term" value="P:regulation of DNA replication"/>
    <property type="evidence" value="ECO:0007669"/>
    <property type="project" value="InterPro"/>
</dbReference>
<evidence type="ECO:0000256" key="1">
    <source>
        <dbReference type="ARBA" id="ARBA00010462"/>
    </source>
</evidence>
<comment type="function">
    <text evidence="3">This protein is an auxiliary protein of DNA polymerase delta and is involved in the control of eukaryotic DNA replication by increasing the polymerase's processivity during elongation of the leading strand.</text>
</comment>
<dbReference type="PANTHER" id="PTHR11352">
    <property type="entry name" value="PROLIFERATING CELL NUCLEAR ANTIGEN"/>
    <property type="match status" value="1"/>
</dbReference>
<dbReference type="PANTHER" id="PTHR11352:SF0">
    <property type="entry name" value="PROLIFERATING CELL NUCLEAR ANTIGEN"/>
    <property type="match status" value="1"/>
</dbReference>
<proteinExistence type="inferred from homology"/>
<dbReference type="GO" id="GO:0043626">
    <property type="term" value="C:PCNA complex"/>
    <property type="evidence" value="ECO:0007669"/>
    <property type="project" value="TreeGrafter"/>
</dbReference>
<evidence type="ECO:0000256" key="3">
    <source>
        <dbReference type="RuleBase" id="RU000641"/>
    </source>
</evidence>
<dbReference type="GO" id="GO:0003677">
    <property type="term" value="F:DNA binding"/>
    <property type="evidence" value="ECO:0007669"/>
    <property type="project" value="UniProtKB-KW"/>
</dbReference>
<organism evidence="7 8">
    <name type="scientific">Dermatophagoides pteronyssinus</name>
    <name type="common">European house dust mite</name>
    <dbReference type="NCBI Taxonomy" id="6956"/>
    <lineage>
        <taxon>Eukaryota</taxon>
        <taxon>Metazoa</taxon>
        <taxon>Ecdysozoa</taxon>
        <taxon>Arthropoda</taxon>
        <taxon>Chelicerata</taxon>
        <taxon>Arachnida</taxon>
        <taxon>Acari</taxon>
        <taxon>Acariformes</taxon>
        <taxon>Sarcoptiformes</taxon>
        <taxon>Astigmata</taxon>
        <taxon>Psoroptidia</taxon>
        <taxon>Analgoidea</taxon>
        <taxon>Pyroglyphidae</taxon>
        <taxon>Dermatophagoidinae</taxon>
        <taxon>Dermatophagoides</taxon>
    </lineage>
</organism>
<dbReference type="Pfam" id="PF00705">
    <property type="entry name" value="PCNA_N"/>
    <property type="match status" value="1"/>
</dbReference>
<evidence type="ECO:0000313" key="8">
    <source>
        <dbReference type="RefSeq" id="XP_027200399.1"/>
    </source>
</evidence>
<evidence type="ECO:0000259" key="5">
    <source>
        <dbReference type="Pfam" id="PF00705"/>
    </source>
</evidence>
<dbReference type="GO" id="GO:0019985">
    <property type="term" value="P:translesion synthesis"/>
    <property type="evidence" value="ECO:0007669"/>
    <property type="project" value="TreeGrafter"/>
</dbReference>
<keyword evidence="4" id="KW-0235">DNA replication</keyword>
<accession>A0A6P6Y794</accession>
<dbReference type="InterPro" id="IPR022648">
    <property type="entry name" value="Pr_cel_nuc_antig_N"/>
</dbReference>
<dbReference type="InParanoid" id="A0A6P6Y794"/>
<dbReference type="KEGG" id="dpte:113794480"/>
<dbReference type="PROSITE" id="PS01251">
    <property type="entry name" value="PCNA_1"/>
    <property type="match status" value="1"/>
</dbReference>
<dbReference type="Gene3D" id="3.70.10.10">
    <property type="match status" value="1"/>
</dbReference>
<reference evidence="8" key="1">
    <citation type="submission" date="2025-08" db="UniProtKB">
        <authorList>
            <consortium name="RefSeq"/>
        </authorList>
    </citation>
    <scope>IDENTIFICATION</scope>
    <source>
        <strain evidence="8">Airmid</strain>
    </source>
</reference>
<dbReference type="CDD" id="cd00577">
    <property type="entry name" value="PCNA"/>
    <property type="match status" value="1"/>
</dbReference>
<keyword evidence="3" id="KW-0539">Nucleus</keyword>